<protein>
    <submittedName>
        <fullName evidence="2">Lipid kinase YegS</fullName>
        <ecNumber evidence="2">2.7.1.-</ecNumber>
    </submittedName>
</protein>
<dbReference type="EC" id="2.7.1.-" evidence="2"/>
<sequence>MGLPNASIHLAPAAEGQAVVGVVFNPRSHRNAKLHERLAALPGVHVATPEKRADLRPALEEFRAKGVQCIAISGGDGTVRDVLTAGLPLFGDEWPALAVLPAGKTNALNVDLGAPKHWTVSGVIDALSSGRRVIRRPLVVRDLEGSGELAGFVFGAGVFTTAIAAGQDAHRLGAFDSLAVAATAGWGVIQALFGTDRNVWRRGVEMAIRTGGARTDLPRTRWGDPARRMFVLAATLERFPAGAKPFAALEGLKLVVLDHPRRRVLATIPGIAAGWDSEWLASNGVHRCATDRIEINLADRFILDGEAFPAGHYEIVPGPALSFVVP</sequence>
<dbReference type="EMBL" id="CP016591">
    <property type="protein sequence ID" value="ANY19198.1"/>
    <property type="molecule type" value="Genomic_DNA"/>
</dbReference>
<dbReference type="SUPFAM" id="SSF111331">
    <property type="entry name" value="NAD kinase/diacylglycerol kinase-like"/>
    <property type="match status" value="1"/>
</dbReference>
<dbReference type="GO" id="GO:0016301">
    <property type="term" value="F:kinase activity"/>
    <property type="evidence" value="ECO:0007669"/>
    <property type="project" value="UniProtKB-KW"/>
</dbReference>
<feature type="domain" description="DAGKc" evidence="1">
    <location>
        <begin position="15"/>
        <end position="149"/>
    </location>
</feature>
<keyword evidence="2" id="KW-0418">Kinase</keyword>
<proteinExistence type="predicted"/>
<keyword evidence="2" id="KW-0808">Transferase</keyword>
<accession>A0A1B2AAT9</accession>
<dbReference type="OrthoDB" id="7209949at2"/>
<dbReference type="InterPro" id="IPR001206">
    <property type="entry name" value="Diacylglycerol_kinase_cat_dom"/>
</dbReference>
<dbReference type="STRING" id="692370.A6F68_00668"/>
<gene>
    <name evidence="2" type="primary">yegS</name>
    <name evidence="2" type="ORF">A6F68_00668</name>
</gene>
<dbReference type="InterPro" id="IPR016064">
    <property type="entry name" value="NAD/diacylglycerol_kinase_sf"/>
</dbReference>
<dbReference type="Proteomes" id="UP000092932">
    <property type="component" value="Chromosome"/>
</dbReference>
<evidence type="ECO:0000259" key="1">
    <source>
        <dbReference type="PROSITE" id="PS50146"/>
    </source>
</evidence>
<dbReference type="InterPro" id="IPR017438">
    <property type="entry name" value="ATP-NAD_kinase_N"/>
</dbReference>
<dbReference type="PATRIC" id="fig|692370.5.peg.680"/>
<dbReference type="RefSeq" id="WP_067676303.1">
    <property type="nucleotide sequence ID" value="NZ_CP016591.1"/>
</dbReference>
<name>A0A1B2AAT9_9SPHN</name>
<dbReference type="PROSITE" id="PS50146">
    <property type="entry name" value="DAGK"/>
    <property type="match status" value="1"/>
</dbReference>
<evidence type="ECO:0000313" key="2">
    <source>
        <dbReference type="EMBL" id="ANY19198.1"/>
    </source>
</evidence>
<evidence type="ECO:0000313" key="3">
    <source>
        <dbReference type="Proteomes" id="UP000092932"/>
    </source>
</evidence>
<organism evidence="2 3">
    <name type="scientific">Tsuneonella dongtanensis</name>
    <dbReference type="NCBI Taxonomy" id="692370"/>
    <lineage>
        <taxon>Bacteria</taxon>
        <taxon>Pseudomonadati</taxon>
        <taxon>Pseudomonadota</taxon>
        <taxon>Alphaproteobacteria</taxon>
        <taxon>Sphingomonadales</taxon>
        <taxon>Erythrobacteraceae</taxon>
        <taxon>Tsuneonella</taxon>
    </lineage>
</organism>
<reference evidence="2 3" key="1">
    <citation type="submission" date="2016-07" db="EMBL/GenBank/DDBJ databases">
        <title>Complete genome sequence of Altererythrobacter dongtanensis KCTC 22672, a type strain with esterase isolated from tidal flat.</title>
        <authorList>
            <person name="Cheng H."/>
            <person name="Wu Y.-H."/>
            <person name="Zhou P."/>
            <person name="Huo Y.-Y."/>
            <person name="Wang C.-S."/>
            <person name="Xu X.-W."/>
        </authorList>
    </citation>
    <scope>NUCLEOTIDE SEQUENCE [LARGE SCALE GENOMIC DNA]</scope>
    <source>
        <strain evidence="2 3">KCTC 22672</strain>
    </source>
</reference>
<dbReference type="KEGG" id="ado:A6F68_00668"/>
<dbReference type="Pfam" id="PF00781">
    <property type="entry name" value="DAGK_cat"/>
    <property type="match status" value="1"/>
</dbReference>
<dbReference type="AlphaFoldDB" id="A0A1B2AAT9"/>
<keyword evidence="3" id="KW-1185">Reference proteome</keyword>
<dbReference type="SMART" id="SM00046">
    <property type="entry name" value="DAGKc"/>
    <property type="match status" value="1"/>
</dbReference>
<dbReference type="Gene3D" id="3.40.50.10330">
    <property type="entry name" value="Probable inorganic polyphosphate/atp-NAD kinase, domain 1"/>
    <property type="match status" value="1"/>
</dbReference>